<evidence type="ECO:0000313" key="2">
    <source>
        <dbReference type="EMBL" id="CAF1690875.1"/>
    </source>
</evidence>
<organism evidence="2 3">
    <name type="scientific">Adineta ricciae</name>
    <name type="common">Rotifer</name>
    <dbReference type="NCBI Taxonomy" id="249248"/>
    <lineage>
        <taxon>Eukaryota</taxon>
        <taxon>Metazoa</taxon>
        <taxon>Spiralia</taxon>
        <taxon>Gnathifera</taxon>
        <taxon>Rotifera</taxon>
        <taxon>Eurotatoria</taxon>
        <taxon>Bdelloidea</taxon>
        <taxon>Adinetida</taxon>
        <taxon>Adinetidae</taxon>
        <taxon>Adineta</taxon>
    </lineage>
</organism>
<dbReference type="PANTHER" id="PTHR22988:SF66">
    <property type="entry name" value="SERINE_THREONINE-PROTEIN KINASE GENGHIS KHAN"/>
    <property type="match status" value="1"/>
</dbReference>
<dbReference type="EMBL" id="CAJNOR010020866">
    <property type="protein sequence ID" value="CAF1690875.1"/>
    <property type="molecule type" value="Genomic_DNA"/>
</dbReference>
<sequence length="107" mass="12936">MKNTEDLFAMKIMDKSEILKRTDTVSFREERDILVFGDQQWITKLYYAFQDNRNLYFLMEYYRGGNLFSLLSNHNDQFSEEITRFYTAEMILAIDSLHKLGYIHRDI</sequence>
<dbReference type="Gene3D" id="3.30.200.20">
    <property type="entry name" value="Phosphorylase Kinase, domain 1"/>
    <property type="match status" value="1"/>
</dbReference>
<reference evidence="2" key="1">
    <citation type="submission" date="2021-02" db="EMBL/GenBank/DDBJ databases">
        <authorList>
            <person name="Nowell W R."/>
        </authorList>
    </citation>
    <scope>NUCLEOTIDE SEQUENCE</scope>
</reference>
<gene>
    <name evidence="2" type="ORF">XAT740_LOCUS63936</name>
</gene>
<dbReference type="Gene3D" id="1.10.510.10">
    <property type="entry name" value="Transferase(Phosphotransferase) domain 1"/>
    <property type="match status" value="1"/>
</dbReference>
<dbReference type="Proteomes" id="UP000663828">
    <property type="component" value="Unassembled WGS sequence"/>
</dbReference>
<evidence type="ECO:0000313" key="3">
    <source>
        <dbReference type="Proteomes" id="UP000663828"/>
    </source>
</evidence>
<dbReference type="GO" id="GO:0005737">
    <property type="term" value="C:cytoplasm"/>
    <property type="evidence" value="ECO:0007669"/>
    <property type="project" value="TreeGrafter"/>
</dbReference>
<protein>
    <recommendedName>
        <fullName evidence="1">Protein kinase domain-containing protein</fullName>
    </recommendedName>
</protein>
<dbReference type="Pfam" id="PF00069">
    <property type="entry name" value="Pkinase"/>
    <property type="match status" value="1"/>
</dbReference>
<comment type="caution">
    <text evidence="2">The sequence shown here is derived from an EMBL/GenBank/DDBJ whole genome shotgun (WGS) entry which is preliminary data.</text>
</comment>
<dbReference type="GO" id="GO:0031032">
    <property type="term" value="P:actomyosin structure organization"/>
    <property type="evidence" value="ECO:0007669"/>
    <property type="project" value="TreeGrafter"/>
</dbReference>
<dbReference type="InterPro" id="IPR000719">
    <property type="entry name" value="Prot_kinase_dom"/>
</dbReference>
<dbReference type="AlphaFoldDB" id="A0A816HW10"/>
<dbReference type="SUPFAM" id="SSF56112">
    <property type="entry name" value="Protein kinase-like (PK-like)"/>
    <property type="match status" value="1"/>
</dbReference>
<proteinExistence type="predicted"/>
<dbReference type="InterPro" id="IPR050839">
    <property type="entry name" value="Rho-assoc_Ser/Thr_Kinase"/>
</dbReference>
<dbReference type="InterPro" id="IPR011009">
    <property type="entry name" value="Kinase-like_dom_sf"/>
</dbReference>
<evidence type="ECO:0000259" key="1">
    <source>
        <dbReference type="PROSITE" id="PS50011"/>
    </source>
</evidence>
<accession>A0A816HW10</accession>
<dbReference type="GO" id="GO:0005524">
    <property type="term" value="F:ATP binding"/>
    <property type="evidence" value="ECO:0007669"/>
    <property type="project" value="InterPro"/>
</dbReference>
<dbReference type="PANTHER" id="PTHR22988">
    <property type="entry name" value="MYOTONIC DYSTROPHY S/T KINASE-RELATED"/>
    <property type="match status" value="1"/>
</dbReference>
<dbReference type="SMART" id="SM00220">
    <property type="entry name" value="S_TKc"/>
    <property type="match status" value="1"/>
</dbReference>
<dbReference type="GO" id="GO:0004674">
    <property type="term" value="F:protein serine/threonine kinase activity"/>
    <property type="evidence" value="ECO:0007669"/>
    <property type="project" value="TreeGrafter"/>
</dbReference>
<keyword evidence="3" id="KW-1185">Reference proteome</keyword>
<feature type="non-terminal residue" evidence="2">
    <location>
        <position position="1"/>
    </location>
</feature>
<dbReference type="PROSITE" id="PS50011">
    <property type="entry name" value="PROTEIN_KINASE_DOM"/>
    <property type="match status" value="1"/>
</dbReference>
<name>A0A816HW10_ADIRI</name>
<feature type="domain" description="Protein kinase" evidence="1">
    <location>
        <begin position="1"/>
        <end position="107"/>
    </location>
</feature>
<dbReference type="GO" id="GO:0005856">
    <property type="term" value="C:cytoskeleton"/>
    <property type="evidence" value="ECO:0007669"/>
    <property type="project" value="TreeGrafter"/>
</dbReference>